<dbReference type="PROSITE" id="PS50949">
    <property type="entry name" value="HTH_GNTR"/>
    <property type="match status" value="1"/>
</dbReference>
<dbReference type="AlphaFoldDB" id="A0AAU7KGD2"/>
<dbReference type="InterPro" id="IPR011711">
    <property type="entry name" value="GntR_C"/>
</dbReference>
<sequence length="226" mass="25200">MKRLYLSDTVAGEISAYIAKEQLAPGARLPSVGEWMERLKVGRSTLREGLKKLQAEGIIEVVNGKGIFVSEQRTFQLLASLGIHDARAHLLEMLEVRQALEAQAILLAVRHAEEAAFEAMAGHLDDYRRARAREDFLAVSEADAAFHLAIYQACGNRVLVGLIQMMHDELYLSWDSPDDRHEVFDASFAHHEDLLEAMRRRDEQAALAAFDSLVGATRKSVEAMVS</sequence>
<reference evidence="5" key="1">
    <citation type="submission" date="2022-06" db="EMBL/GenBank/DDBJ databases">
        <title>A novel DMS-producing enzyme.</title>
        <authorList>
            <person name="Zhang Y."/>
        </authorList>
    </citation>
    <scope>NUCLEOTIDE SEQUENCE</scope>
    <source>
        <strain evidence="5">RT37</strain>
    </source>
</reference>
<gene>
    <name evidence="5" type="ORF">NFG58_19335</name>
</gene>
<dbReference type="SMART" id="SM00345">
    <property type="entry name" value="HTH_GNTR"/>
    <property type="match status" value="1"/>
</dbReference>
<dbReference type="InterPro" id="IPR036390">
    <property type="entry name" value="WH_DNA-bd_sf"/>
</dbReference>
<evidence type="ECO:0000256" key="1">
    <source>
        <dbReference type="ARBA" id="ARBA00023015"/>
    </source>
</evidence>
<dbReference type="Pfam" id="PF00392">
    <property type="entry name" value="GntR"/>
    <property type="match status" value="1"/>
</dbReference>
<dbReference type="SUPFAM" id="SSF46785">
    <property type="entry name" value="Winged helix' DNA-binding domain"/>
    <property type="match status" value="1"/>
</dbReference>
<accession>A0AAU7KGD2</accession>
<dbReference type="Gene3D" id="1.20.120.530">
    <property type="entry name" value="GntR ligand-binding domain-like"/>
    <property type="match status" value="1"/>
</dbReference>
<keyword evidence="1" id="KW-0805">Transcription regulation</keyword>
<evidence type="ECO:0000259" key="4">
    <source>
        <dbReference type="PROSITE" id="PS50949"/>
    </source>
</evidence>
<dbReference type="PANTHER" id="PTHR43537:SF5">
    <property type="entry name" value="UXU OPERON TRANSCRIPTIONAL REGULATOR"/>
    <property type="match status" value="1"/>
</dbReference>
<evidence type="ECO:0000256" key="3">
    <source>
        <dbReference type="ARBA" id="ARBA00023163"/>
    </source>
</evidence>
<dbReference type="SMART" id="SM00895">
    <property type="entry name" value="FCD"/>
    <property type="match status" value="1"/>
</dbReference>
<dbReference type="SUPFAM" id="SSF48008">
    <property type="entry name" value="GntR ligand-binding domain-like"/>
    <property type="match status" value="1"/>
</dbReference>
<dbReference type="PRINTS" id="PR00035">
    <property type="entry name" value="HTHGNTR"/>
</dbReference>
<proteinExistence type="predicted"/>
<dbReference type="Gene3D" id="1.10.10.10">
    <property type="entry name" value="Winged helix-like DNA-binding domain superfamily/Winged helix DNA-binding domain"/>
    <property type="match status" value="1"/>
</dbReference>
<dbReference type="InterPro" id="IPR000524">
    <property type="entry name" value="Tscrpt_reg_HTH_GntR"/>
</dbReference>
<dbReference type="GO" id="GO:0003700">
    <property type="term" value="F:DNA-binding transcription factor activity"/>
    <property type="evidence" value="ECO:0007669"/>
    <property type="project" value="InterPro"/>
</dbReference>
<name>A0AAU7KGD2_9GAMM</name>
<keyword evidence="3" id="KW-0804">Transcription</keyword>
<dbReference type="GO" id="GO:0003677">
    <property type="term" value="F:DNA binding"/>
    <property type="evidence" value="ECO:0007669"/>
    <property type="project" value="UniProtKB-KW"/>
</dbReference>
<feature type="domain" description="HTH gntR-type" evidence="4">
    <location>
        <begin position="4"/>
        <end position="72"/>
    </location>
</feature>
<dbReference type="InterPro" id="IPR036388">
    <property type="entry name" value="WH-like_DNA-bd_sf"/>
</dbReference>
<protein>
    <submittedName>
        <fullName evidence="5">FCD domain-containing protein</fullName>
    </submittedName>
</protein>
<dbReference type="InterPro" id="IPR008920">
    <property type="entry name" value="TF_FadR/GntR_C"/>
</dbReference>
<keyword evidence="2" id="KW-0238">DNA-binding</keyword>
<dbReference type="PANTHER" id="PTHR43537">
    <property type="entry name" value="TRANSCRIPTIONAL REGULATOR, GNTR FAMILY"/>
    <property type="match status" value="1"/>
</dbReference>
<dbReference type="EMBL" id="CP098827">
    <property type="protein sequence ID" value="XBO70731.1"/>
    <property type="molecule type" value="Genomic_DNA"/>
</dbReference>
<dbReference type="Pfam" id="PF07729">
    <property type="entry name" value="FCD"/>
    <property type="match status" value="1"/>
</dbReference>
<evidence type="ECO:0000313" key="5">
    <source>
        <dbReference type="EMBL" id="XBO70731.1"/>
    </source>
</evidence>
<organism evidence="5">
    <name type="scientific">Halomonas sp. RT37</name>
    <dbReference type="NCBI Taxonomy" id="2950872"/>
    <lineage>
        <taxon>Bacteria</taxon>
        <taxon>Pseudomonadati</taxon>
        <taxon>Pseudomonadota</taxon>
        <taxon>Gammaproteobacteria</taxon>
        <taxon>Oceanospirillales</taxon>
        <taxon>Halomonadaceae</taxon>
        <taxon>Halomonas</taxon>
    </lineage>
</organism>
<dbReference type="CDD" id="cd07377">
    <property type="entry name" value="WHTH_GntR"/>
    <property type="match status" value="1"/>
</dbReference>
<dbReference type="RefSeq" id="WP_348827182.1">
    <property type="nucleotide sequence ID" value="NZ_CP098827.1"/>
</dbReference>
<evidence type="ECO:0000256" key="2">
    <source>
        <dbReference type="ARBA" id="ARBA00023125"/>
    </source>
</evidence>